<organism evidence="11 12">
    <name type="scientific">Podospora aff. communis PSN243</name>
    <dbReference type="NCBI Taxonomy" id="3040156"/>
    <lineage>
        <taxon>Eukaryota</taxon>
        <taxon>Fungi</taxon>
        <taxon>Dikarya</taxon>
        <taxon>Ascomycota</taxon>
        <taxon>Pezizomycotina</taxon>
        <taxon>Sordariomycetes</taxon>
        <taxon>Sordariomycetidae</taxon>
        <taxon>Sordariales</taxon>
        <taxon>Podosporaceae</taxon>
        <taxon>Podospora</taxon>
    </lineage>
</organism>
<keyword evidence="8" id="KW-1015">Disulfide bond</keyword>
<dbReference type="InterPro" id="IPR002364">
    <property type="entry name" value="Quin_OxRdtase/zeta-crystal_CS"/>
</dbReference>
<evidence type="ECO:0000256" key="3">
    <source>
        <dbReference type="ARBA" id="ARBA00012610"/>
    </source>
</evidence>
<dbReference type="SUPFAM" id="SSF50129">
    <property type="entry name" value="GroES-like"/>
    <property type="match status" value="1"/>
</dbReference>
<dbReference type="SMART" id="SM00829">
    <property type="entry name" value="PKS_ER"/>
    <property type="match status" value="1"/>
</dbReference>
<dbReference type="SUPFAM" id="SSF51735">
    <property type="entry name" value="NAD(P)-binding Rossmann-fold domains"/>
    <property type="match status" value="1"/>
</dbReference>
<accession>A0AAV9GTT1</accession>
<keyword evidence="9" id="KW-0676">Redox-active center</keyword>
<dbReference type="SUPFAM" id="SSF51905">
    <property type="entry name" value="FAD/NAD(P)-binding domain"/>
    <property type="match status" value="1"/>
</dbReference>
<dbReference type="PANTHER" id="PTHR48105">
    <property type="entry name" value="THIOREDOXIN REDUCTASE 1-RELATED-RELATED"/>
    <property type="match status" value="1"/>
</dbReference>
<dbReference type="InterPro" id="IPR008255">
    <property type="entry name" value="Pyr_nucl-diS_OxRdtase_2_AS"/>
</dbReference>
<evidence type="ECO:0000256" key="5">
    <source>
        <dbReference type="ARBA" id="ARBA00022827"/>
    </source>
</evidence>
<dbReference type="GO" id="GO:0019430">
    <property type="term" value="P:removal of superoxide radicals"/>
    <property type="evidence" value="ECO:0007669"/>
    <property type="project" value="InterPro"/>
</dbReference>
<keyword evidence="4" id="KW-0285">Flavoprotein</keyword>
<dbReference type="Gene3D" id="3.50.50.60">
    <property type="entry name" value="FAD/NAD(P)-binding domain"/>
    <property type="match status" value="2"/>
</dbReference>
<dbReference type="FunFam" id="3.50.50.60:FF:000064">
    <property type="entry name" value="Thioredoxin reductase"/>
    <property type="match status" value="1"/>
</dbReference>
<proteinExistence type="inferred from homology"/>
<sequence>VQGPHDLRVTTLPDPTPKPDEYLIEVHAAATNFFDLLQIQGKYQHQPPFPWISGAEFAGIVLATPSGSKNPKFPVGSRVFGATQGAYATKTTAKEVSMLPVPPGWSFREAAGLFVTAPTSYGALVVRAGVKKGDVVLVHAAAGGVGLAAVQIAKAFGATVIATAGTERKLEVAKAFGADHVIDYRDEKWPDVVKKLTKGKGVDIVYDPVGLVDKSTKCTAWNGRILIVGFAAGTIEKVAMNKVLLKNISLVGIHWGQYSVYEKETVVSVWQGIMKLVSEGKFKGTEFTDRKFVGLDTIPDALEALGSRGTWGKVVVEPLHHTPLLPRQTAKLFSSAFRRTLRSSATGLSVAAAAASFKSPYPPKATEIQAIGKRSMHSKVVIIGSGPAAHTAAVYLARAELKPVLYEGFLANGTAAGGQLTTTTEVENYPGFPDGIMGQELMDKMRAQSERFGTQIITETVAKLDLSSRPFKYYTEWSPDEEHTADAVILATGASARRLGLPGEDKYWQNGISACAVCDGAVPIFRNKHLVVIGGGDSAAEEAMFLTKYGSHVTVLVRKDKLRASSIMAKRLLNHKKVTVRFHSVGVEVKGDDKGLMSHIVVRDVRTGQDETLEANGLFYAIGHDPATQLVKGQLETDEEGYVITKPGTTFTSVEGVFAAGDVQDKRYRQAITSAGTGCMAALEAEKYLEELEDKVAEQKGNL</sequence>
<feature type="non-terminal residue" evidence="11">
    <location>
        <position position="1"/>
    </location>
</feature>
<keyword evidence="5" id="KW-0274">FAD</keyword>
<dbReference type="Gene3D" id="3.90.180.10">
    <property type="entry name" value="Medium-chain alcohol dehydrogenases, catalytic domain"/>
    <property type="match status" value="1"/>
</dbReference>
<dbReference type="InterPro" id="IPR013149">
    <property type="entry name" value="ADH-like_C"/>
</dbReference>
<dbReference type="GO" id="GO:0005737">
    <property type="term" value="C:cytoplasm"/>
    <property type="evidence" value="ECO:0007669"/>
    <property type="project" value="InterPro"/>
</dbReference>
<dbReference type="Pfam" id="PF00107">
    <property type="entry name" value="ADH_zinc_N"/>
    <property type="match status" value="1"/>
</dbReference>
<dbReference type="InterPro" id="IPR020843">
    <property type="entry name" value="ER"/>
</dbReference>
<dbReference type="EC" id="1.8.1.9" evidence="3"/>
<dbReference type="InterPro" id="IPR011032">
    <property type="entry name" value="GroES-like_sf"/>
</dbReference>
<dbReference type="Pfam" id="PF08240">
    <property type="entry name" value="ADH_N"/>
    <property type="match status" value="1"/>
</dbReference>
<dbReference type="AlphaFoldDB" id="A0AAV9GTT1"/>
<evidence type="ECO:0000313" key="11">
    <source>
        <dbReference type="EMBL" id="KAK4451698.1"/>
    </source>
</evidence>
<evidence type="ECO:0000256" key="2">
    <source>
        <dbReference type="ARBA" id="ARBA00009333"/>
    </source>
</evidence>
<protein>
    <recommendedName>
        <fullName evidence="3">thioredoxin-disulfide reductase (NADPH)</fullName>
        <ecNumber evidence="3">1.8.1.9</ecNumber>
    </recommendedName>
</protein>
<dbReference type="PROSITE" id="PS01162">
    <property type="entry name" value="QOR_ZETA_CRYSTAL"/>
    <property type="match status" value="1"/>
</dbReference>
<dbReference type="Pfam" id="PF07992">
    <property type="entry name" value="Pyr_redox_2"/>
    <property type="match status" value="1"/>
</dbReference>
<comment type="similarity">
    <text evidence="2">Belongs to the class-II pyridine nucleotide-disulfide oxidoreductase family.</text>
</comment>
<comment type="caution">
    <text evidence="11">The sequence shown here is derived from an EMBL/GenBank/DDBJ whole genome shotgun (WGS) entry which is preliminary data.</text>
</comment>
<dbReference type="Gene3D" id="3.40.50.720">
    <property type="entry name" value="NAD(P)-binding Rossmann-like Domain"/>
    <property type="match status" value="1"/>
</dbReference>
<gene>
    <name evidence="11" type="ORF">QBC34DRAFT_294757</name>
</gene>
<dbReference type="InterPro" id="IPR036188">
    <property type="entry name" value="FAD/NAD-bd_sf"/>
</dbReference>
<dbReference type="InterPro" id="IPR005982">
    <property type="entry name" value="Thioredox_Rdtase"/>
</dbReference>
<evidence type="ECO:0000256" key="4">
    <source>
        <dbReference type="ARBA" id="ARBA00022630"/>
    </source>
</evidence>
<evidence type="ECO:0000256" key="8">
    <source>
        <dbReference type="ARBA" id="ARBA00023157"/>
    </source>
</evidence>
<dbReference type="InterPro" id="IPR050097">
    <property type="entry name" value="Ferredoxin-NADP_redctase_2"/>
</dbReference>
<dbReference type="InterPro" id="IPR036291">
    <property type="entry name" value="NAD(P)-bd_dom_sf"/>
</dbReference>
<reference evidence="11" key="2">
    <citation type="submission" date="2023-05" db="EMBL/GenBank/DDBJ databases">
        <authorList>
            <consortium name="Lawrence Berkeley National Laboratory"/>
            <person name="Steindorff A."/>
            <person name="Hensen N."/>
            <person name="Bonometti L."/>
            <person name="Westerberg I."/>
            <person name="Brannstrom I.O."/>
            <person name="Guillou S."/>
            <person name="Cros-Aarteil S."/>
            <person name="Calhoun S."/>
            <person name="Haridas S."/>
            <person name="Kuo A."/>
            <person name="Mondo S."/>
            <person name="Pangilinan J."/>
            <person name="Riley R."/>
            <person name="Labutti K."/>
            <person name="Andreopoulos B."/>
            <person name="Lipzen A."/>
            <person name="Chen C."/>
            <person name="Yanf M."/>
            <person name="Daum C."/>
            <person name="Ng V."/>
            <person name="Clum A."/>
            <person name="Ohm R."/>
            <person name="Martin F."/>
            <person name="Silar P."/>
            <person name="Natvig D."/>
            <person name="Lalanne C."/>
            <person name="Gautier V."/>
            <person name="Ament-Velasquez S.L."/>
            <person name="Kruys A."/>
            <person name="Hutchinson M.I."/>
            <person name="Powell A.J."/>
            <person name="Barry K."/>
            <person name="Miller A.N."/>
            <person name="Grigoriev I.V."/>
            <person name="Debuchy R."/>
            <person name="Gladieux P."/>
            <person name="Thoren M.H."/>
            <person name="Johannesson H."/>
        </authorList>
    </citation>
    <scope>NUCLEOTIDE SEQUENCE</scope>
    <source>
        <strain evidence="11">PSN243</strain>
    </source>
</reference>
<dbReference type="NCBIfam" id="TIGR01292">
    <property type="entry name" value="TRX_reduct"/>
    <property type="match status" value="1"/>
</dbReference>
<evidence type="ECO:0000256" key="9">
    <source>
        <dbReference type="ARBA" id="ARBA00023284"/>
    </source>
</evidence>
<dbReference type="PRINTS" id="PR00469">
    <property type="entry name" value="PNDRDTASEII"/>
</dbReference>
<name>A0AAV9GTT1_9PEZI</name>
<feature type="domain" description="Enoyl reductase (ER)" evidence="10">
    <location>
        <begin position="3"/>
        <end position="316"/>
    </location>
</feature>
<dbReference type="CDD" id="cd08241">
    <property type="entry name" value="QOR1"/>
    <property type="match status" value="1"/>
</dbReference>
<evidence type="ECO:0000256" key="6">
    <source>
        <dbReference type="ARBA" id="ARBA00022857"/>
    </source>
</evidence>
<comment type="cofactor">
    <cofactor evidence="1">
        <name>FAD</name>
        <dbReference type="ChEBI" id="CHEBI:57692"/>
    </cofactor>
</comment>
<dbReference type="Proteomes" id="UP001321760">
    <property type="component" value="Unassembled WGS sequence"/>
</dbReference>
<dbReference type="GO" id="GO:0008270">
    <property type="term" value="F:zinc ion binding"/>
    <property type="evidence" value="ECO:0007669"/>
    <property type="project" value="InterPro"/>
</dbReference>
<keyword evidence="12" id="KW-1185">Reference proteome</keyword>
<keyword evidence="6" id="KW-0521">NADP</keyword>
<dbReference type="InterPro" id="IPR023753">
    <property type="entry name" value="FAD/NAD-binding_dom"/>
</dbReference>
<dbReference type="EMBL" id="MU865927">
    <property type="protein sequence ID" value="KAK4451698.1"/>
    <property type="molecule type" value="Genomic_DNA"/>
</dbReference>
<evidence type="ECO:0000256" key="7">
    <source>
        <dbReference type="ARBA" id="ARBA00023002"/>
    </source>
</evidence>
<dbReference type="PRINTS" id="PR00368">
    <property type="entry name" value="FADPNR"/>
</dbReference>
<dbReference type="GO" id="GO:0004791">
    <property type="term" value="F:thioredoxin-disulfide reductase (NADPH) activity"/>
    <property type="evidence" value="ECO:0007669"/>
    <property type="project" value="UniProtKB-EC"/>
</dbReference>
<evidence type="ECO:0000259" key="10">
    <source>
        <dbReference type="SMART" id="SM00829"/>
    </source>
</evidence>
<evidence type="ECO:0000313" key="12">
    <source>
        <dbReference type="Proteomes" id="UP001321760"/>
    </source>
</evidence>
<evidence type="ECO:0000256" key="1">
    <source>
        <dbReference type="ARBA" id="ARBA00001974"/>
    </source>
</evidence>
<dbReference type="InterPro" id="IPR013154">
    <property type="entry name" value="ADH-like_N"/>
</dbReference>
<dbReference type="PROSITE" id="PS00573">
    <property type="entry name" value="PYRIDINE_REDOX_2"/>
    <property type="match status" value="1"/>
</dbReference>
<reference evidence="11" key="1">
    <citation type="journal article" date="2023" name="Mol. Phylogenet. Evol.">
        <title>Genome-scale phylogeny and comparative genomics of the fungal order Sordariales.</title>
        <authorList>
            <person name="Hensen N."/>
            <person name="Bonometti L."/>
            <person name="Westerberg I."/>
            <person name="Brannstrom I.O."/>
            <person name="Guillou S."/>
            <person name="Cros-Aarteil S."/>
            <person name="Calhoun S."/>
            <person name="Haridas S."/>
            <person name="Kuo A."/>
            <person name="Mondo S."/>
            <person name="Pangilinan J."/>
            <person name="Riley R."/>
            <person name="LaButti K."/>
            <person name="Andreopoulos B."/>
            <person name="Lipzen A."/>
            <person name="Chen C."/>
            <person name="Yan M."/>
            <person name="Daum C."/>
            <person name="Ng V."/>
            <person name="Clum A."/>
            <person name="Steindorff A."/>
            <person name="Ohm R.A."/>
            <person name="Martin F."/>
            <person name="Silar P."/>
            <person name="Natvig D.O."/>
            <person name="Lalanne C."/>
            <person name="Gautier V."/>
            <person name="Ament-Velasquez S.L."/>
            <person name="Kruys A."/>
            <person name="Hutchinson M.I."/>
            <person name="Powell A.J."/>
            <person name="Barry K."/>
            <person name="Miller A.N."/>
            <person name="Grigoriev I.V."/>
            <person name="Debuchy R."/>
            <person name="Gladieux P."/>
            <person name="Hiltunen Thoren M."/>
            <person name="Johannesson H."/>
        </authorList>
    </citation>
    <scope>NUCLEOTIDE SEQUENCE</scope>
    <source>
        <strain evidence="11">PSN243</strain>
    </source>
</reference>
<keyword evidence="7" id="KW-0560">Oxidoreductase</keyword>